<dbReference type="EMBL" id="MJGC01000043">
    <property type="protein sequence ID" value="OEJ75906.1"/>
    <property type="molecule type" value="Genomic_DNA"/>
</dbReference>
<comment type="caution">
    <text evidence="1">The sequence shown here is derived from an EMBL/GenBank/DDBJ whole genome shotgun (WGS) entry which is preliminary data.</text>
</comment>
<organism evidence="1">
    <name type="scientific">Desertifilum tharense IPPAS B-1220</name>
    <dbReference type="NCBI Taxonomy" id="1781255"/>
    <lineage>
        <taxon>Bacteria</taxon>
        <taxon>Bacillati</taxon>
        <taxon>Cyanobacteriota</taxon>
        <taxon>Cyanophyceae</taxon>
        <taxon>Desertifilales</taxon>
        <taxon>Desertifilaceae</taxon>
        <taxon>Desertifilum</taxon>
    </lineage>
</organism>
<protein>
    <submittedName>
        <fullName evidence="1">Uncharacterized protein</fullName>
    </submittedName>
</protein>
<reference evidence="1" key="1">
    <citation type="submission" date="2016-09" db="EMBL/GenBank/DDBJ databases">
        <title>Draft genome of thermotolerant cyanobacterium Desertifilum sp. strain IPPAS B-1220.</title>
        <authorList>
            <person name="Sinetova M.A."/>
            <person name="Bolakhan K."/>
            <person name="Zayadan B.K."/>
            <person name="Mironov K.S."/>
            <person name="Ustinova V."/>
            <person name="Kupriyanova E.V."/>
            <person name="Sidorov R.A."/>
            <person name="Skrypnik A.N."/>
            <person name="Gogoleva N.E."/>
            <person name="Gogolev Y.V."/>
            <person name="Los D.A."/>
        </authorList>
    </citation>
    <scope>NUCLEOTIDE SEQUENCE [LARGE SCALE GENOMIC DNA]</scope>
    <source>
        <strain evidence="1">IPPAS B-1220</strain>
    </source>
</reference>
<accession>A0A1E5QMJ8</accession>
<dbReference type="AlphaFoldDB" id="A0A1E5QMJ8"/>
<evidence type="ECO:0000313" key="1">
    <source>
        <dbReference type="EMBL" id="OEJ75906.1"/>
    </source>
</evidence>
<name>A0A1E5QMJ8_9CYAN</name>
<proteinExistence type="predicted"/>
<gene>
    <name evidence="1" type="ORF">BH720_07330</name>
</gene>
<sequence>MHIHSSPRARAGREGLTLLGVNARGFLGKGQKLKIILRGSSPFFSMGYPNLKASTKIMRFHQPRPERDED</sequence>